<dbReference type="GO" id="GO:0047444">
    <property type="term" value="F:N-acylneuraminate-9-phosphate synthase activity"/>
    <property type="evidence" value="ECO:0007669"/>
    <property type="project" value="TreeGrafter"/>
</dbReference>
<evidence type="ECO:0000313" key="3">
    <source>
        <dbReference type="Proteomes" id="UP000292939"/>
    </source>
</evidence>
<organism evidence="2 3">
    <name type="scientific">Hylemonella gracilis</name>
    <dbReference type="NCBI Taxonomy" id="80880"/>
    <lineage>
        <taxon>Bacteria</taxon>
        <taxon>Pseudomonadati</taxon>
        <taxon>Pseudomonadota</taxon>
        <taxon>Betaproteobacteria</taxon>
        <taxon>Burkholderiales</taxon>
        <taxon>Comamonadaceae</taxon>
        <taxon>Hylemonella</taxon>
    </lineage>
</organism>
<dbReference type="EMBL" id="CP031395">
    <property type="protein sequence ID" value="QBK04411.1"/>
    <property type="molecule type" value="Genomic_DNA"/>
</dbReference>
<feature type="domain" description="AFP-like" evidence="1">
    <location>
        <begin position="282"/>
        <end position="338"/>
    </location>
</feature>
<dbReference type="KEGG" id="hgr:DW355_06065"/>
<sequence length="338" mass="37639">MFKNFHSDRCYVIAEIGGNFTTLEQARRLIDEAAGCGVDAVKLQTYRAQTLSSRVAMFDMENTGVTSQFDLFNKYAIDEKLHHEVFLYAQDKGLDWFSSPSHQSDVDLLERCGVGAHKIGSDDAVNLPFLRYVARTGKPILLSTGMCTLEEVRRSVDAILGEGNDRLILLHAITSYPTHPQHVNLRAMQTLMETFPQLDVGYSDHTVSPVASLCAVAMGARVVERHFTYDKAADGPDHMLSADPAEMKWLVDAIRAFEVMRGNGIKRPADSEKTTRRNNRKSLVLTQAVRAGDRLTAESVAIKRPGYGIQPRFYEQVLGRTAGRDLDTDAVLDWSDLA</sequence>
<accession>A0A4P6ULS0</accession>
<dbReference type="InterPro" id="IPR036732">
    <property type="entry name" value="AFP_Neu5c_C_sf"/>
</dbReference>
<proteinExistence type="predicted"/>
<dbReference type="SMART" id="SM00858">
    <property type="entry name" value="SAF"/>
    <property type="match status" value="1"/>
</dbReference>
<dbReference type="GO" id="GO:0016051">
    <property type="term" value="P:carbohydrate biosynthetic process"/>
    <property type="evidence" value="ECO:0007669"/>
    <property type="project" value="InterPro"/>
</dbReference>
<dbReference type="SUPFAM" id="SSF51269">
    <property type="entry name" value="AFP III-like domain"/>
    <property type="match status" value="1"/>
</dbReference>
<dbReference type="InterPro" id="IPR057736">
    <property type="entry name" value="SAF_PseI/NeuA/NeuB"/>
</dbReference>
<evidence type="ECO:0000313" key="2">
    <source>
        <dbReference type="EMBL" id="QBK04411.1"/>
    </source>
</evidence>
<dbReference type="InterPro" id="IPR006190">
    <property type="entry name" value="SAF_AFP_Neu5Ac"/>
</dbReference>
<dbReference type="Proteomes" id="UP000292939">
    <property type="component" value="Chromosome"/>
</dbReference>
<gene>
    <name evidence="2" type="ORF">DW355_06065</name>
</gene>
<dbReference type="PANTHER" id="PTHR42966:SF1">
    <property type="entry name" value="SIALIC ACID SYNTHASE"/>
    <property type="match status" value="1"/>
</dbReference>
<dbReference type="PANTHER" id="PTHR42966">
    <property type="entry name" value="N-ACETYLNEURAMINATE SYNTHASE"/>
    <property type="match status" value="1"/>
</dbReference>
<dbReference type="Gene3D" id="3.90.1210.10">
    <property type="entry name" value="Antifreeze-like/N-acetylneuraminic acid synthase C-terminal domain"/>
    <property type="match status" value="1"/>
</dbReference>
<dbReference type="Pfam" id="PF08666">
    <property type="entry name" value="SAF"/>
    <property type="match status" value="1"/>
</dbReference>
<dbReference type="PROSITE" id="PS50844">
    <property type="entry name" value="AFP_LIKE"/>
    <property type="match status" value="1"/>
</dbReference>
<dbReference type="Gene3D" id="3.20.20.70">
    <property type="entry name" value="Aldolase class I"/>
    <property type="match status" value="1"/>
</dbReference>
<name>A0A4P6ULS0_9BURK</name>
<dbReference type="InterPro" id="IPR051690">
    <property type="entry name" value="PseI-like"/>
</dbReference>
<dbReference type="InterPro" id="IPR013785">
    <property type="entry name" value="Aldolase_TIM"/>
</dbReference>
<dbReference type="AlphaFoldDB" id="A0A4P6ULS0"/>
<dbReference type="SUPFAM" id="SSF51569">
    <property type="entry name" value="Aldolase"/>
    <property type="match status" value="1"/>
</dbReference>
<dbReference type="InterPro" id="IPR013132">
    <property type="entry name" value="PseI/NeuA/B-like_N"/>
</dbReference>
<dbReference type="RefSeq" id="WP_131278477.1">
    <property type="nucleotide sequence ID" value="NZ_CP031395.1"/>
</dbReference>
<dbReference type="InterPro" id="IPR013974">
    <property type="entry name" value="SAF"/>
</dbReference>
<dbReference type="Pfam" id="PF03102">
    <property type="entry name" value="NeuB"/>
    <property type="match status" value="1"/>
</dbReference>
<dbReference type="OrthoDB" id="9781701at2"/>
<reference evidence="2 3" key="1">
    <citation type="submission" date="2018-07" db="EMBL/GenBank/DDBJ databases">
        <title>Exploring interactions and the metabolic potential of the ultra-small soil bacteria Hylemonella gracilis.</title>
        <authorList>
            <person name="Tyc O."/>
            <person name="Kulkarni P."/>
            <person name="Gawehns F."/>
            <person name="Hundscheid M."/>
            <person name="Zweers H."/>
            <person name="Garbeva P."/>
        </authorList>
    </citation>
    <scope>NUCLEOTIDE SEQUENCE [LARGE SCALE GENOMIC DNA]</scope>
    <source>
        <strain evidence="2 3">NS1</strain>
    </source>
</reference>
<evidence type="ECO:0000259" key="1">
    <source>
        <dbReference type="PROSITE" id="PS50844"/>
    </source>
</evidence>
<dbReference type="CDD" id="cd11615">
    <property type="entry name" value="SAF_NeuB_like"/>
    <property type="match status" value="1"/>
</dbReference>
<protein>
    <submittedName>
        <fullName evidence="2">N-acylneuraminate-9-phosphate synthase</fullName>
    </submittedName>
</protein>